<dbReference type="Gene3D" id="3.40.1620.10">
    <property type="entry name" value="YefM-like domain"/>
    <property type="match status" value="1"/>
</dbReference>
<gene>
    <name evidence="3" type="ORF">BIP78_0060</name>
</gene>
<dbReference type="InterPro" id="IPR036165">
    <property type="entry name" value="YefM-like_sf"/>
</dbReference>
<dbReference type="NCBIfam" id="TIGR01552">
    <property type="entry name" value="phd_fam"/>
    <property type="match status" value="1"/>
</dbReference>
<evidence type="ECO:0000313" key="3">
    <source>
        <dbReference type="EMBL" id="QAA75828.1"/>
    </source>
</evidence>
<evidence type="ECO:0000313" key="4">
    <source>
        <dbReference type="Proteomes" id="UP000287233"/>
    </source>
</evidence>
<dbReference type="Pfam" id="PF02604">
    <property type="entry name" value="PhdYeFM_antitox"/>
    <property type="match status" value="1"/>
</dbReference>
<evidence type="ECO:0000256" key="2">
    <source>
        <dbReference type="RuleBase" id="RU362080"/>
    </source>
</evidence>
<proteinExistence type="inferred from homology"/>
<dbReference type="InterPro" id="IPR051416">
    <property type="entry name" value="phD-YefM_TA_antitoxins"/>
</dbReference>
<dbReference type="AlphaFoldDB" id="A0A410FSC6"/>
<comment type="function">
    <text evidence="2">Antitoxin component of a type II toxin-antitoxin (TA) system.</text>
</comment>
<dbReference type="Proteomes" id="UP000287233">
    <property type="component" value="Chromosome"/>
</dbReference>
<name>A0A410FSC6_BIPS1</name>
<sequence>MTEVGVRELRDQLSAYLKKVRAGERLFITDRGRPIAVICPVDAPQLPPELQTLLDRGVVTWSGGKPRGAKNPPQVRGRTVAETLVEDRR</sequence>
<organism evidence="3 4">
    <name type="scientific">Bipolaricaulis sibiricus</name>
    <dbReference type="NCBI Taxonomy" id="2501609"/>
    <lineage>
        <taxon>Bacteria</taxon>
        <taxon>Candidatus Bipolaricaulota</taxon>
        <taxon>Candidatus Bipolaricaulia</taxon>
        <taxon>Candidatus Bipolaricaulales</taxon>
        <taxon>Candidatus Bipolaricaulaceae</taxon>
        <taxon>Candidatus Bipolaricaulis</taxon>
    </lineage>
</organism>
<dbReference type="SUPFAM" id="SSF143120">
    <property type="entry name" value="YefM-like"/>
    <property type="match status" value="1"/>
</dbReference>
<dbReference type="KEGG" id="bih:BIP78_0060"/>
<reference evidence="4" key="1">
    <citation type="submission" date="2018-12" db="EMBL/GenBank/DDBJ databases">
        <title>Complete genome sequence of an uncultured bacterium of the candidate phylum Bipolaricaulota.</title>
        <authorList>
            <person name="Kadnikov V.V."/>
            <person name="Mardanov A.V."/>
            <person name="Beletsky A.V."/>
            <person name="Frank Y.A."/>
            <person name="Karnachuk O.V."/>
            <person name="Ravin N.V."/>
        </authorList>
    </citation>
    <scope>NUCLEOTIDE SEQUENCE [LARGE SCALE GENOMIC DNA]</scope>
</reference>
<comment type="similarity">
    <text evidence="1 2">Belongs to the phD/YefM antitoxin family.</text>
</comment>
<evidence type="ECO:0000256" key="1">
    <source>
        <dbReference type="ARBA" id="ARBA00009981"/>
    </source>
</evidence>
<dbReference type="PANTHER" id="PTHR35377:SF5">
    <property type="entry name" value="ANTITOXIN VAPB46"/>
    <property type="match status" value="1"/>
</dbReference>
<dbReference type="InterPro" id="IPR006442">
    <property type="entry name" value="Antitoxin_Phd/YefM"/>
</dbReference>
<dbReference type="GO" id="GO:0097351">
    <property type="term" value="F:toxin sequestering activity"/>
    <property type="evidence" value="ECO:0007669"/>
    <property type="project" value="TreeGrafter"/>
</dbReference>
<dbReference type="PANTHER" id="PTHR35377">
    <property type="entry name" value="ANTITOXIN VAPB49-RELATED-RELATED"/>
    <property type="match status" value="1"/>
</dbReference>
<accession>A0A410FSC6</accession>
<protein>
    <recommendedName>
        <fullName evidence="2">Antitoxin</fullName>
    </recommendedName>
</protein>
<dbReference type="EMBL" id="CP034928">
    <property type="protein sequence ID" value="QAA75828.1"/>
    <property type="molecule type" value="Genomic_DNA"/>
</dbReference>